<protein>
    <submittedName>
        <fullName evidence="2">Cytochrome oxidase small assembly protein</fullName>
    </submittedName>
</protein>
<evidence type="ECO:0000313" key="2">
    <source>
        <dbReference type="EMBL" id="MFC7289337.1"/>
    </source>
</evidence>
<organism evidence="2 3">
    <name type="scientific">Herminiimonas glaciei</name>
    <dbReference type="NCBI Taxonomy" id="523788"/>
    <lineage>
        <taxon>Bacteria</taxon>
        <taxon>Pseudomonadati</taxon>
        <taxon>Pseudomonadota</taxon>
        <taxon>Betaproteobacteria</taxon>
        <taxon>Burkholderiales</taxon>
        <taxon>Oxalobacteraceae</taxon>
        <taxon>Herminiimonas</taxon>
    </lineage>
</organism>
<reference evidence="3" key="1">
    <citation type="journal article" date="2019" name="Int. J. Syst. Evol. Microbiol.">
        <title>The Global Catalogue of Microorganisms (GCM) 10K type strain sequencing project: providing services to taxonomists for standard genome sequencing and annotation.</title>
        <authorList>
            <consortium name="The Broad Institute Genomics Platform"/>
            <consortium name="The Broad Institute Genome Sequencing Center for Infectious Disease"/>
            <person name="Wu L."/>
            <person name="Ma J."/>
        </authorList>
    </citation>
    <scope>NUCLEOTIDE SEQUENCE [LARGE SCALE GENOMIC DNA]</scope>
    <source>
        <strain evidence="3">KACC 12508</strain>
    </source>
</reference>
<keyword evidence="3" id="KW-1185">Reference proteome</keyword>
<dbReference type="InterPro" id="IPR047811">
    <property type="entry name" value="CytC_ox_assmbl_put"/>
</dbReference>
<evidence type="ECO:0000313" key="3">
    <source>
        <dbReference type="Proteomes" id="UP001596542"/>
    </source>
</evidence>
<dbReference type="EMBL" id="JBHTBU010000002">
    <property type="protein sequence ID" value="MFC7289337.1"/>
    <property type="molecule type" value="Genomic_DNA"/>
</dbReference>
<gene>
    <name evidence="2" type="ORF">ACFQPC_14915</name>
</gene>
<accession>A0ABW2IEK9</accession>
<dbReference type="Proteomes" id="UP001596542">
    <property type="component" value="Unassembled WGS sequence"/>
</dbReference>
<name>A0ABW2IEK9_9BURK</name>
<dbReference type="RefSeq" id="WP_382272653.1">
    <property type="nucleotide sequence ID" value="NZ_JBHTBU010000002.1"/>
</dbReference>
<evidence type="ECO:0000256" key="1">
    <source>
        <dbReference type="SAM" id="Phobius"/>
    </source>
</evidence>
<feature type="transmembrane region" description="Helical" evidence="1">
    <location>
        <begin position="12"/>
        <end position="32"/>
    </location>
</feature>
<proteinExistence type="predicted"/>
<keyword evidence="1" id="KW-0812">Transmembrane</keyword>
<keyword evidence="1" id="KW-0472">Membrane</keyword>
<dbReference type="NCBIfam" id="NF038351">
    <property type="entry name" value="cyt_ox_assem_30"/>
    <property type="match status" value="1"/>
</dbReference>
<sequence>MSDLKTEQKKRNLRTALILGVIAAMFMFGVIAKRLWFI</sequence>
<comment type="caution">
    <text evidence="2">The sequence shown here is derived from an EMBL/GenBank/DDBJ whole genome shotgun (WGS) entry which is preliminary data.</text>
</comment>
<keyword evidence="1" id="KW-1133">Transmembrane helix</keyword>